<keyword evidence="2" id="KW-1185">Reference proteome</keyword>
<accession>A0ACC0PS71</accession>
<organism evidence="1 2">
    <name type="scientific">Rhododendron molle</name>
    <name type="common">Chinese azalea</name>
    <name type="synonym">Azalea mollis</name>
    <dbReference type="NCBI Taxonomy" id="49168"/>
    <lineage>
        <taxon>Eukaryota</taxon>
        <taxon>Viridiplantae</taxon>
        <taxon>Streptophyta</taxon>
        <taxon>Embryophyta</taxon>
        <taxon>Tracheophyta</taxon>
        <taxon>Spermatophyta</taxon>
        <taxon>Magnoliopsida</taxon>
        <taxon>eudicotyledons</taxon>
        <taxon>Gunneridae</taxon>
        <taxon>Pentapetalae</taxon>
        <taxon>asterids</taxon>
        <taxon>Ericales</taxon>
        <taxon>Ericaceae</taxon>
        <taxon>Ericoideae</taxon>
        <taxon>Rhodoreae</taxon>
        <taxon>Rhododendron</taxon>
    </lineage>
</organism>
<comment type="caution">
    <text evidence="1">The sequence shown here is derived from an EMBL/GenBank/DDBJ whole genome shotgun (WGS) entry which is preliminary data.</text>
</comment>
<name>A0ACC0PS71_RHOML</name>
<protein>
    <submittedName>
        <fullName evidence="1">Uncharacterized protein</fullName>
    </submittedName>
</protein>
<dbReference type="Proteomes" id="UP001062846">
    <property type="component" value="Chromosome 2"/>
</dbReference>
<dbReference type="EMBL" id="CM046389">
    <property type="protein sequence ID" value="KAI8567909.1"/>
    <property type="molecule type" value="Genomic_DNA"/>
</dbReference>
<gene>
    <name evidence="1" type="ORF">RHMOL_Rhmol02G0157700</name>
</gene>
<evidence type="ECO:0000313" key="2">
    <source>
        <dbReference type="Proteomes" id="UP001062846"/>
    </source>
</evidence>
<proteinExistence type="predicted"/>
<reference evidence="1" key="1">
    <citation type="submission" date="2022-02" db="EMBL/GenBank/DDBJ databases">
        <title>Plant Genome Project.</title>
        <authorList>
            <person name="Zhang R.-G."/>
        </authorList>
    </citation>
    <scope>NUCLEOTIDE SEQUENCE</scope>
    <source>
        <strain evidence="1">AT1</strain>
    </source>
</reference>
<evidence type="ECO:0000313" key="1">
    <source>
        <dbReference type="EMBL" id="KAI8567909.1"/>
    </source>
</evidence>
<sequence length="255" mass="27689">MGPVAGKLYFDFGISLSTTAIASNNDPTTATASSAAGLRGSIALPVPVIAAAIRLLPVSAVVVVLQLAVFIVEGSRSIRFQVGGKAFFGPCAVGVLGICNTTTTTTTTICSFKLHRSDKESLKRLTFTTTDLTAKIGLAIASLFLPKHASFLSISVSLLLYYPKHASPALLSPRGSRVDVSFTSLVEFPDNEDVITNADVLFFPYSLPHLNYLPKRDYLFVQLPYSFDSSYFNSLREYINLSSYLRPDHQTTELY</sequence>